<proteinExistence type="predicted"/>
<reference evidence="1" key="1">
    <citation type="submission" date="2023-07" db="EMBL/GenBank/DDBJ databases">
        <title>Chromosome-level genome assembly of Artemia franciscana.</title>
        <authorList>
            <person name="Jo E."/>
        </authorList>
    </citation>
    <scope>NUCLEOTIDE SEQUENCE</scope>
    <source>
        <tissue evidence="1">Whole body</tissue>
    </source>
</reference>
<protein>
    <submittedName>
        <fullName evidence="1">Uncharacterized protein</fullName>
    </submittedName>
</protein>
<sequence>LPCSRCSETRLPKELPGSGRCHFGSGRKVCLECFEKQVTSLVIYQVHNTYNLAPGIYLFLGYSQTDENLLKPFTGLTIPKDVVAKMQFLMGTAEDPED</sequence>
<organism evidence="1 2">
    <name type="scientific">Artemia franciscana</name>
    <name type="common">Brine shrimp</name>
    <name type="synonym">Artemia sanfranciscana</name>
    <dbReference type="NCBI Taxonomy" id="6661"/>
    <lineage>
        <taxon>Eukaryota</taxon>
        <taxon>Metazoa</taxon>
        <taxon>Ecdysozoa</taxon>
        <taxon>Arthropoda</taxon>
        <taxon>Crustacea</taxon>
        <taxon>Branchiopoda</taxon>
        <taxon>Anostraca</taxon>
        <taxon>Artemiidae</taxon>
        <taxon>Artemia</taxon>
    </lineage>
</organism>
<gene>
    <name evidence="1" type="ORF">QYM36_005735</name>
</gene>
<evidence type="ECO:0000313" key="2">
    <source>
        <dbReference type="Proteomes" id="UP001187531"/>
    </source>
</evidence>
<dbReference type="Proteomes" id="UP001187531">
    <property type="component" value="Unassembled WGS sequence"/>
</dbReference>
<dbReference type="AlphaFoldDB" id="A0AA88I562"/>
<feature type="non-terminal residue" evidence="1">
    <location>
        <position position="1"/>
    </location>
</feature>
<keyword evidence="2" id="KW-1185">Reference proteome</keyword>
<comment type="caution">
    <text evidence="1">The sequence shown here is derived from an EMBL/GenBank/DDBJ whole genome shotgun (WGS) entry which is preliminary data.</text>
</comment>
<name>A0AA88I562_ARTSF</name>
<evidence type="ECO:0000313" key="1">
    <source>
        <dbReference type="EMBL" id="KAK2718501.1"/>
    </source>
</evidence>
<accession>A0AA88I562</accession>
<dbReference type="EMBL" id="JAVRJZ010000009">
    <property type="protein sequence ID" value="KAK2718501.1"/>
    <property type="molecule type" value="Genomic_DNA"/>
</dbReference>
<feature type="non-terminal residue" evidence="1">
    <location>
        <position position="98"/>
    </location>
</feature>